<dbReference type="EMBL" id="JASSZA010000357">
    <property type="protein sequence ID" value="KAK2081279.1"/>
    <property type="molecule type" value="Genomic_DNA"/>
</dbReference>
<comment type="caution">
    <text evidence="1">The sequence shown here is derived from an EMBL/GenBank/DDBJ whole genome shotgun (WGS) entry which is preliminary data.</text>
</comment>
<reference evidence="1 2" key="1">
    <citation type="submission" date="2023-05" db="EMBL/GenBank/DDBJ databases">
        <title>B98-5 Cell Line De Novo Hybrid Assembly: An Optical Mapping Approach.</title>
        <authorList>
            <person name="Kananen K."/>
            <person name="Auerbach J.A."/>
            <person name="Kautto E."/>
            <person name="Blachly J.S."/>
        </authorList>
    </citation>
    <scope>NUCLEOTIDE SEQUENCE [LARGE SCALE GENOMIC DNA]</scope>
    <source>
        <strain evidence="1">B95-8</strain>
        <tissue evidence="1">Cell line</tissue>
    </source>
</reference>
<gene>
    <name evidence="1" type="primary">ABCC6_2</name>
    <name evidence="1" type="ORF">P7K49_040998</name>
</gene>
<accession>A0ABQ9T975</accession>
<dbReference type="Proteomes" id="UP001266305">
    <property type="component" value="Unassembled WGS sequence"/>
</dbReference>
<protein>
    <submittedName>
        <fullName evidence="1">Multidrug resistance-associated protein 6</fullName>
    </submittedName>
</protein>
<evidence type="ECO:0000313" key="2">
    <source>
        <dbReference type="Proteomes" id="UP001266305"/>
    </source>
</evidence>
<keyword evidence="2" id="KW-1185">Reference proteome</keyword>
<organism evidence="1 2">
    <name type="scientific">Saguinus oedipus</name>
    <name type="common">Cotton-top tamarin</name>
    <name type="synonym">Oedipomidas oedipus</name>
    <dbReference type="NCBI Taxonomy" id="9490"/>
    <lineage>
        <taxon>Eukaryota</taxon>
        <taxon>Metazoa</taxon>
        <taxon>Chordata</taxon>
        <taxon>Craniata</taxon>
        <taxon>Vertebrata</taxon>
        <taxon>Euteleostomi</taxon>
        <taxon>Mammalia</taxon>
        <taxon>Eutheria</taxon>
        <taxon>Euarchontoglires</taxon>
        <taxon>Primates</taxon>
        <taxon>Haplorrhini</taxon>
        <taxon>Platyrrhini</taxon>
        <taxon>Cebidae</taxon>
        <taxon>Callitrichinae</taxon>
        <taxon>Saguinus</taxon>
    </lineage>
</organism>
<proteinExistence type="predicted"/>
<evidence type="ECO:0000313" key="1">
    <source>
        <dbReference type="EMBL" id="KAK2081279.1"/>
    </source>
</evidence>
<feature type="non-terminal residue" evidence="1">
    <location>
        <position position="1"/>
    </location>
</feature>
<name>A0ABQ9T975_SAGOE</name>
<sequence>LFLEFVGDPKPPAWKGYLAVLMFLSGCLQTLFEQQNVYQLKVLQMRLQSAITGLVYRKVSPGGQ</sequence>
<feature type="non-terminal residue" evidence="1">
    <location>
        <position position="64"/>
    </location>
</feature>